<dbReference type="InterPro" id="IPR004089">
    <property type="entry name" value="MCPsignal_dom"/>
</dbReference>
<dbReference type="SUPFAM" id="SSF58104">
    <property type="entry name" value="Methyl-accepting chemotaxis protein (MCP) signaling domain"/>
    <property type="match status" value="1"/>
</dbReference>
<comment type="subcellular location">
    <subcellularLocation>
        <location evidence="1">Cell membrane</location>
        <topology evidence="1">Multi-pass membrane protein</topology>
    </subcellularLocation>
</comment>
<dbReference type="GO" id="GO:0006935">
    <property type="term" value="P:chemotaxis"/>
    <property type="evidence" value="ECO:0007669"/>
    <property type="project" value="UniProtKB-KW"/>
</dbReference>
<dbReference type="eggNOG" id="COG0840">
    <property type="taxonomic scope" value="Bacteria"/>
</dbReference>
<dbReference type="InterPro" id="IPR003660">
    <property type="entry name" value="HAMP_dom"/>
</dbReference>
<dbReference type="PROSITE" id="PS50111">
    <property type="entry name" value="CHEMOTAXIS_TRANSDUC_2"/>
    <property type="match status" value="1"/>
</dbReference>
<comment type="similarity">
    <text evidence="8">Belongs to the methyl-accepting chemotaxis (MCP) protein family.</text>
</comment>
<evidence type="ECO:0000256" key="6">
    <source>
        <dbReference type="ARBA" id="ARBA00023136"/>
    </source>
</evidence>
<feature type="coiled-coil region" evidence="10">
    <location>
        <begin position="381"/>
        <end position="457"/>
    </location>
</feature>
<evidence type="ECO:0000256" key="8">
    <source>
        <dbReference type="ARBA" id="ARBA00029447"/>
    </source>
</evidence>
<dbReference type="CDD" id="cd11386">
    <property type="entry name" value="MCP_signal"/>
    <property type="match status" value="1"/>
</dbReference>
<evidence type="ECO:0000256" key="1">
    <source>
        <dbReference type="ARBA" id="ARBA00004651"/>
    </source>
</evidence>
<dbReference type="RefSeq" id="WP_014553475.1">
    <property type="nucleotide sequence ID" value="NC_017455.1"/>
</dbReference>
<proteinExistence type="inferred from homology"/>
<dbReference type="STRING" id="572479.Hprae_1312"/>
<evidence type="ECO:0000256" key="7">
    <source>
        <dbReference type="ARBA" id="ARBA00023224"/>
    </source>
</evidence>
<evidence type="ECO:0000313" key="15">
    <source>
        <dbReference type="Proteomes" id="UP000006866"/>
    </source>
</evidence>
<dbReference type="KEGG" id="hpk:Hprae_1312"/>
<dbReference type="AlphaFoldDB" id="E3DMV9"/>
<dbReference type="EMBL" id="CP002175">
    <property type="protein sequence ID" value="ADO77448.1"/>
    <property type="molecule type" value="Genomic_DNA"/>
</dbReference>
<evidence type="ECO:0000259" key="13">
    <source>
        <dbReference type="PROSITE" id="PS50885"/>
    </source>
</evidence>
<feature type="transmembrane region" description="Helical" evidence="11">
    <location>
        <begin position="20"/>
        <end position="38"/>
    </location>
</feature>
<evidence type="ECO:0000256" key="5">
    <source>
        <dbReference type="ARBA" id="ARBA00022989"/>
    </source>
</evidence>
<dbReference type="InterPro" id="IPR033479">
    <property type="entry name" value="dCache_1"/>
</dbReference>
<organism evidence="14 15">
    <name type="scientific">Halanaerobium praevalens (strain ATCC 33744 / DSM 2228 / GSL)</name>
    <dbReference type="NCBI Taxonomy" id="572479"/>
    <lineage>
        <taxon>Bacteria</taxon>
        <taxon>Bacillati</taxon>
        <taxon>Bacillota</taxon>
        <taxon>Clostridia</taxon>
        <taxon>Halanaerobiales</taxon>
        <taxon>Halanaerobiaceae</taxon>
        <taxon>Halanaerobium</taxon>
    </lineage>
</organism>
<dbReference type="CDD" id="cd06225">
    <property type="entry name" value="HAMP"/>
    <property type="match status" value="1"/>
</dbReference>
<evidence type="ECO:0000256" key="4">
    <source>
        <dbReference type="ARBA" id="ARBA00022692"/>
    </source>
</evidence>
<feature type="transmembrane region" description="Helical" evidence="11">
    <location>
        <begin position="312"/>
        <end position="333"/>
    </location>
</feature>
<dbReference type="OrthoDB" id="107771at2"/>
<feature type="coiled-coil region" evidence="10">
    <location>
        <begin position="612"/>
        <end position="646"/>
    </location>
</feature>
<keyword evidence="5 11" id="KW-1133">Transmembrane helix</keyword>
<dbReference type="PANTHER" id="PTHR32089:SF112">
    <property type="entry name" value="LYSOZYME-LIKE PROTEIN-RELATED"/>
    <property type="match status" value="1"/>
</dbReference>
<sequence>MAAVQKKLKFFYSLRWKISVIMIIILLLALGSISYLTFNSASKIVRDQIDKNINLVANSYQSNVESMLNILDRQINSITSNSSFNGYFSLMEGLYPGQNSTQKQKEEFLAYIDTFMGMQYTTAGALRSIRKNVDNIEYVYLAMADGTVISDSRAYSAQALAEKDHYLKEKLSQELYQNISFGTINKSEKQNYLLYNSPIYDRQEKIIAYLVLALKPQIVYSELQNLKVENPNNYKLINSKGEIIRSENKKEFARKVKNRWFIEEKIEQKVMATKETKVSYLIKNKIADNLALAVEIPIKQMLAPVNKLAQRIWIVAILLIIFALISSFFFINWQLKPLTYFMESFRKLKNGDLREEVKIKGKNLKRRDEIGIMAGIFNEMVIELNNLISQINQQAQNLNNSAEKMDHNSKKVSQGAEKVGLAVENLSAGSEEQLAQIEESNNNMQKLNKEIKVVDKNIDQISSGAKKVSSNIGKGDQSVQNSIENINKLTAETAEVSALIQNLGSMSEEIGNIVNLINNISQQTNLLALNAAIEAARAGEAGRGFSVVADEIRALAEESAGATTKISKLIAKIQLGVQKAVASMDQNEDLVDTSVASIKNTNSIFADLNQVAKELESSITSIVNQINSMSQESENVEKSMQDIEKVTKDFASSSEQISASTQNQRASTAEILKTAVELKSMSKELLKNINGFTV</sequence>
<dbReference type="PROSITE" id="PS50885">
    <property type="entry name" value="HAMP"/>
    <property type="match status" value="1"/>
</dbReference>
<dbReference type="PANTHER" id="PTHR32089">
    <property type="entry name" value="METHYL-ACCEPTING CHEMOTAXIS PROTEIN MCPB"/>
    <property type="match status" value="1"/>
</dbReference>
<dbReference type="HOGENOM" id="CLU_000445_107_19_9"/>
<dbReference type="Pfam" id="PF02743">
    <property type="entry name" value="dCache_1"/>
    <property type="match status" value="1"/>
</dbReference>
<evidence type="ECO:0000256" key="3">
    <source>
        <dbReference type="ARBA" id="ARBA00022500"/>
    </source>
</evidence>
<evidence type="ECO:0000313" key="14">
    <source>
        <dbReference type="EMBL" id="ADO77448.1"/>
    </source>
</evidence>
<dbReference type="Gene3D" id="1.10.287.950">
    <property type="entry name" value="Methyl-accepting chemotaxis protein"/>
    <property type="match status" value="1"/>
</dbReference>
<dbReference type="Gene3D" id="1.10.8.500">
    <property type="entry name" value="HAMP domain in histidine kinase"/>
    <property type="match status" value="1"/>
</dbReference>
<keyword evidence="15" id="KW-1185">Reference proteome</keyword>
<evidence type="ECO:0000256" key="2">
    <source>
        <dbReference type="ARBA" id="ARBA00022475"/>
    </source>
</evidence>
<dbReference type="SMART" id="SM00304">
    <property type="entry name" value="HAMP"/>
    <property type="match status" value="2"/>
</dbReference>
<dbReference type="PATRIC" id="fig|572479.3.peg.1328"/>
<keyword evidence="4 11" id="KW-0812">Transmembrane</keyword>
<dbReference type="Proteomes" id="UP000006866">
    <property type="component" value="Chromosome"/>
</dbReference>
<accession>E3DMV9</accession>
<keyword evidence="7 9" id="KW-0807">Transducer</keyword>
<reference evidence="15" key="1">
    <citation type="submission" date="2010-10" db="EMBL/GenBank/DDBJ databases">
        <title>The complete genome of Halanaerobium praevalens DSM 2228.</title>
        <authorList>
            <consortium name="US DOE Joint Genome Institute (JGI-PGF)"/>
            <person name="Lucas S."/>
            <person name="Copeland A."/>
            <person name="Lapidus A."/>
            <person name="Glavina del Rio T."/>
            <person name="Dalin E."/>
            <person name="Tice H."/>
            <person name="Bruce D."/>
            <person name="Goodwin L."/>
            <person name="Pitluck S."/>
            <person name="Kyrpides N."/>
            <person name="Mavromatis K."/>
            <person name="Ivanova N."/>
            <person name="Ovchinnikova G."/>
            <person name="Chertkov O."/>
            <person name="Detter J.C."/>
            <person name="Han C."/>
            <person name="Larimer F."/>
            <person name="Land M."/>
            <person name="Hauser L."/>
            <person name="Markowitz V."/>
            <person name="Cheng J.-F."/>
            <person name="Hugenholtz P."/>
            <person name="Woyke T."/>
            <person name="Wu D."/>
            <person name="Tindall B."/>
            <person name="Pomrenke H.G."/>
            <person name="Brambilla E."/>
            <person name="Klenk H.-P."/>
            <person name="Eisen J.A."/>
        </authorList>
    </citation>
    <scope>NUCLEOTIDE SEQUENCE [LARGE SCALE GENOMIC DNA]</scope>
    <source>
        <strain evidence="15">ATCC 33744 / DSM 2228 / GSL</strain>
    </source>
</reference>
<dbReference type="GO" id="GO:0007165">
    <property type="term" value="P:signal transduction"/>
    <property type="evidence" value="ECO:0007669"/>
    <property type="project" value="UniProtKB-KW"/>
</dbReference>
<keyword evidence="3" id="KW-0145">Chemotaxis</keyword>
<evidence type="ECO:0000259" key="12">
    <source>
        <dbReference type="PROSITE" id="PS50111"/>
    </source>
</evidence>
<protein>
    <submittedName>
        <fullName evidence="14">Methyl-accepting chemotaxis sensory transducer</fullName>
    </submittedName>
</protein>
<dbReference type="Pfam" id="PF00015">
    <property type="entry name" value="MCPsignal"/>
    <property type="match status" value="1"/>
</dbReference>
<gene>
    <name evidence="14" type="ordered locus">Hprae_1312</name>
</gene>
<evidence type="ECO:0000256" key="11">
    <source>
        <dbReference type="SAM" id="Phobius"/>
    </source>
</evidence>
<name>E3DMV9_HALPG</name>
<keyword evidence="2" id="KW-1003">Cell membrane</keyword>
<dbReference type="Pfam" id="PF00672">
    <property type="entry name" value="HAMP"/>
    <property type="match status" value="1"/>
</dbReference>
<evidence type="ECO:0000256" key="9">
    <source>
        <dbReference type="PROSITE-ProRule" id="PRU00284"/>
    </source>
</evidence>
<feature type="domain" description="HAMP" evidence="13">
    <location>
        <begin position="332"/>
        <end position="389"/>
    </location>
</feature>
<dbReference type="GO" id="GO:0005886">
    <property type="term" value="C:plasma membrane"/>
    <property type="evidence" value="ECO:0007669"/>
    <property type="project" value="UniProtKB-SubCell"/>
</dbReference>
<dbReference type="SMART" id="SM00283">
    <property type="entry name" value="MA"/>
    <property type="match status" value="1"/>
</dbReference>
<feature type="domain" description="Methyl-accepting transducer" evidence="12">
    <location>
        <begin position="408"/>
        <end position="644"/>
    </location>
</feature>
<keyword evidence="10" id="KW-0175">Coiled coil</keyword>
<reference evidence="14 15" key="2">
    <citation type="journal article" date="2011" name="Stand. Genomic Sci.">
        <title>Complete genome sequence of the extremely halophilic Halanaerobium praevalens type strain (GSL).</title>
        <authorList>
            <person name="Ivanova N."/>
            <person name="Sikorski J."/>
            <person name="Chertkov O."/>
            <person name="Nolan M."/>
            <person name="Lucas S."/>
            <person name="Hammon N."/>
            <person name="Deshpande S."/>
            <person name="Cheng J.F."/>
            <person name="Tapia R."/>
            <person name="Han C."/>
            <person name="Goodwin L."/>
            <person name="Pitluck S."/>
            <person name="Huntemann M."/>
            <person name="Liolios K."/>
            <person name="Pagani I."/>
            <person name="Mavromatis K."/>
            <person name="Ovchinikova G."/>
            <person name="Pati A."/>
            <person name="Chen A."/>
            <person name="Palaniappan K."/>
            <person name="Land M."/>
            <person name="Hauser L."/>
            <person name="Brambilla E.M."/>
            <person name="Kannan K.P."/>
            <person name="Rohde M."/>
            <person name="Tindall B.J."/>
            <person name="Goker M."/>
            <person name="Detter J.C."/>
            <person name="Woyke T."/>
            <person name="Bristow J."/>
            <person name="Eisen J.A."/>
            <person name="Markowitz V."/>
            <person name="Hugenholtz P."/>
            <person name="Kyrpides N.C."/>
            <person name="Klenk H.P."/>
            <person name="Lapidus A."/>
        </authorList>
    </citation>
    <scope>NUCLEOTIDE SEQUENCE [LARGE SCALE GENOMIC DNA]</scope>
    <source>
        <strain evidence="15">ATCC 33744 / DSM 2228 / GSL</strain>
    </source>
</reference>
<keyword evidence="6 11" id="KW-0472">Membrane</keyword>
<evidence type="ECO:0000256" key="10">
    <source>
        <dbReference type="SAM" id="Coils"/>
    </source>
</evidence>